<gene>
    <name evidence="3" type="ORF">LYNGBM3L_09260</name>
</gene>
<dbReference type="EMBL" id="GL890825">
    <property type="protein sequence ID" value="EGJ34986.1"/>
    <property type="molecule type" value="Genomic_DNA"/>
</dbReference>
<dbReference type="AlphaFoldDB" id="F4XK27"/>
<dbReference type="Pfam" id="PF13439">
    <property type="entry name" value="Glyco_transf_4"/>
    <property type="match status" value="1"/>
</dbReference>
<proteinExistence type="predicted"/>
<evidence type="ECO:0000259" key="2">
    <source>
        <dbReference type="Pfam" id="PF13439"/>
    </source>
</evidence>
<dbReference type="HOGENOM" id="CLU_009583_14_0_3"/>
<dbReference type="InterPro" id="IPR028098">
    <property type="entry name" value="Glyco_trans_4-like_N"/>
</dbReference>
<name>F4XK27_9CYAN</name>
<protein>
    <submittedName>
        <fullName evidence="3">Glycosyltransferase</fullName>
    </submittedName>
</protein>
<feature type="domain" description="Glycosyl transferase family 1" evidence="1">
    <location>
        <begin position="216"/>
        <end position="371"/>
    </location>
</feature>
<dbReference type="eggNOG" id="COG0438">
    <property type="taxonomic scope" value="Bacteria"/>
</dbReference>
<dbReference type="Proteomes" id="UP000003959">
    <property type="component" value="Unassembled WGS sequence"/>
</dbReference>
<evidence type="ECO:0000313" key="4">
    <source>
        <dbReference type="Proteomes" id="UP000003959"/>
    </source>
</evidence>
<keyword evidence="4" id="KW-1185">Reference proteome</keyword>
<keyword evidence="3" id="KW-0808">Transferase</keyword>
<dbReference type="OrthoDB" id="9806653at2"/>
<dbReference type="Gene3D" id="3.40.50.2000">
    <property type="entry name" value="Glycogen Phosphorylase B"/>
    <property type="match status" value="2"/>
</dbReference>
<evidence type="ECO:0000259" key="1">
    <source>
        <dbReference type="Pfam" id="PF00534"/>
    </source>
</evidence>
<accession>F4XK27</accession>
<reference evidence="4" key="1">
    <citation type="journal article" date="2011" name="Proc. Natl. Acad. Sci. U.S.A.">
        <title>Genomic insights into the physiology and ecology of the marine filamentous cyanobacterium Lyngbya majuscula.</title>
        <authorList>
            <person name="Jones A.C."/>
            <person name="Monroe E.A."/>
            <person name="Podell S."/>
            <person name="Hess W.R."/>
            <person name="Klages S."/>
            <person name="Esquenazi E."/>
            <person name="Niessen S."/>
            <person name="Hoover H."/>
            <person name="Rothmann M."/>
            <person name="Lasken R.S."/>
            <person name="Yates J.R.III."/>
            <person name="Reinhardt R."/>
            <person name="Kube M."/>
            <person name="Burkart M.D."/>
            <person name="Allen E.E."/>
            <person name="Dorrestein P.C."/>
            <person name="Gerwick W.H."/>
            <person name="Gerwick L."/>
        </authorList>
    </citation>
    <scope>NUCLEOTIDE SEQUENCE [LARGE SCALE GENOMIC DNA]</scope>
    <source>
        <strain evidence="4">3L</strain>
    </source>
</reference>
<feature type="domain" description="Glycosyltransferase subfamily 4-like N-terminal" evidence="2">
    <location>
        <begin position="96"/>
        <end position="204"/>
    </location>
</feature>
<dbReference type="GO" id="GO:0016757">
    <property type="term" value="F:glycosyltransferase activity"/>
    <property type="evidence" value="ECO:0007669"/>
    <property type="project" value="InterPro"/>
</dbReference>
<organism evidence="3 4">
    <name type="scientific">Moorena producens 3L</name>
    <dbReference type="NCBI Taxonomy" id="489825"/>
    <lineage>
        <taxon>Bacteria</taxon>
        <taxon>Bacillati</taxon>
        <taxon>Cyanobacteriota</taxon>
        <taxon>Cyanophyceae</taxon>
        <taxon>Coleofasciculales</taxon>
        <taxon>Coleofasciculaceae</taxon>
        <taxon>Moorena</taxon>
    </lineage>
</organism>
<evidence type="ECO:0000313" key="3">
    <source>
        <dbReference type="EMBL" id="EGJ34986.1"/>
    </source>
</evidence>
<dbReference type="PANTHER" id="PTHR12526">
    <property type="entry name" value="GLYCOSYLTRANSFERASE"/>
    <property type="match status" value="1"/>
</dbReference>
<dbReference type="InterPro" id="IPR001296">
    <property type="entry name" value="Glyco_trans_1"/>
</dbReference>
<dbReference type="CDD" id="cd03801">
    <property type="entry name" value="GT4_PimA-like"/>
    <property type="match status" value="1"/>
</dbReference>
<dbReference type="RefSeq" id="WP_008179242.1">
    <property type="nucleotide sequence ID" value="NZ_GL890825.1"/>
</dbReference>
<sequence length="395" mass="43592">MINYPSLHIIKDTSQDTSQDTNQDKTLELKTQNPVSVVAWQVLMLGDNLQIKGGIASVQKLILRNAPSHVQIQHIPTTCTDGENGSITRKILAFGKALGKLLWKLSRKKADLIHVHFCQRGSTLRKMILMLVALAFDVPVVLHAHGSEYKLFYTGLPQWAKRIISSLFRQSAYLIVLSQSWKNFYQSSFGLKAEQVVILPNPVEFPSKIPERTSCNQIMLVFLGQIGQRKGVFDLIRAFASLPPEHKTCSKLILAGDGEVEQACQLVESLDLGDYIKVPGGIDSGQRDALLAKANIFVLPSYNEGLPMALLEAMGWGLPVITTPVGGIPEVVTHAENGLIINPGDIEQLSDTLKSLIENKSLRISLGAKARTSVVPLDVKNYWTSMSEVYRSVLK</sequence>
<dbReference type="Pfam" id="PF00534">
    <property type="entry name" value="Glycos_transf_1"/>
    <property type="match status" value="1"/>
</dbReference>
<dbReference type="SUPFAM" id="SSF53756">
    <property type="entry name" value="UDP-Glycosyltransferase/glycogen phosphorylase"/>
    <property type="match status" value="1"/>
</dbReference>